<organism evidence="2 3">
    <name type="scientific">Salix dunnii</name>
    <dbReference type="NCBI Taxonomy" id="1413687"/>
    <lineage>
        <taxon>Eukaryota</taxon>
        <taxon>Viridiplantae</taxon>
        <taxon>Streptophyta</taxon>
        <taxon>Embryophyta</taxon>
        <taxon>Tracheophyta</taxon>
        <taxon>Spermatophyta</taxon>
        <taxon>Magnoliopsida</taxon>
        <taxon>eudicotyledons</taxon>
        <taxon>Gunneridae</taxon>
        <taxon>Pentapetalae</taxon>
        <taxon>rosids</taxon>
        <taxon>fabids</taxon>
        <taxon>Malpighiales</taxon>
        <taxon>Salicaceae</taxon>
        <taxon>Saliceae</taxon>
        <taxon>Salix</taxon>
    </lineage>
</organism>
<evidence type="ECO:0000313" key="2">
    <source>
        <dbReference type="EMBL" id="KAF9682500.1"/>
    </source>
</evidence>
<dbReference type="Proteomes" id="UP000657918">
    <property type="component" value="Unassembled WGS sequence"/>
</dbReference>
<dbReference type="OrthoDB" id="1751344at2759"/>
<comment type="caution">
    <text evidence="2">The sequence shown here is derived from an EMBL/GenBank/DDBJ whole genome shotgun (WGS) entry which is preliminary data.</text>
</comment>
<accession>A0A835K3N7</accession>
<dbReference type="EMBL" id="JADGMS010000005">
    <property type="protein sequence ID" value="KAF9682500.1"/>
    <property type="molecule type" value="Genomic_DNA"/>
</dbReference>
<name>A0A835K3N7_9ROSI</name>
<sequence>MSHLKSLTFINEQHKATGQHKPSTHKGQNNGQKAPLSWAEKVKVTNANIRFTLKPLLRHPPDQKLILEEAMENSDH</sequence>
<reference evidence="2 3" key="1">
    <citation type="submission" date="2020-10" db="EMBL/GenBank/DDBJ databases">
        <title>Plant Genome Project.</title>
        <authorList>
            <person name="Zhang R.-G."/>
        </authorList>
    </citation>
    <scope>NUCLEOTIDE SEQUENCE [LARGE SCALE GENOMIC DNA]</scope>
    <source>
        <strain evidence="2">FAFU-HL-1</strain>
        <tissue evidence="2">Leaf</tissue>
    </source>
</reference>
<protein>
    <submittedName>
        <fullName evidence="2">Uncharacterized protein</fullName>
    </submittedName>
</protein>
<feature type="region of interest" description="Disordered" evidence="1">
    <location>
        <begin position="1"/>
        <end position="36"/>
    </location>
</feature>
<gene>
    <name evidence="2" type="ORF">SADUNF_Sadunf05G0115300</name>
</gene>
<keyword evidence="3" id="KW-1185">Reference proteome</keyword>
<dbReference type="AlphaFoldDB" id="A0A835K3N7"/>
<proteinExistence type="predicted"/>
<evidence type="ECO:0000313" key="3">
    <source>
        <dbReference type="Proteomes" id="UP000657918"/>
    </source>
</evidence>
<evidence type="ECO:0000256" key="1">
    <source>
        <dbReference type="SAM" id="MobiDB-lite"/>
    </source>
</evidence>